<dbReference type="Proteomes" id="UP000276888">
    <property type="component" value="Chromosome"/>
</dbReference>
<evidence type="ECO:0000259" key="1">
    <source>
        <dbReference type="Pfam" id="PF18588"/>
    </source>
</evidence>
<reference evidence="2 3" key="1">
    <citation type="submission" date="2018-08" db="EMBL/GenBank/DDBJ databases">
        <title>Microbacterium lemovicicum sp. nov., a bacterium isolated from a natural uranium-rich soil.</title>
        <authorList>
            <person name="ORTET P."/>
        </authorList>
    </citation>
    <scope>NUCLEOTIDE SEQUENCE [LARGE SCALE GENOMIC DNA]</scope>
    <source>
        <strain evidence="2 3">Viu22</strain>
    </source>
</reference>
<dbReference type="InterPro" id="IPR041307">
    <property type="entry name" value="WcbI"/>
</dbReference>
<evidence type="ECO:0000313" key="3">
    <source>
        <dbReference type="Proteomes" id="UP000276888"/>
    </source>
</evidence>
<evidence type="ECO:0000313" key="2">
    <source>
        <dbReference type="EMBL" id="AZS38545.1"/>
    </source>
</evidence>
<proteinExistence type="predicted"/>
<gene>
    <name evidence="2" type="ORF">CVS47_03203</name>
</gene>
<keyword evidence="3" id="KW-1185">Reference proteome</keyword>
<name>A0A3Q9J628_9MICO</name>
<accession>A0A3Q9J628</accession>
<dbReference type="KEGG" id="mlv:CVS47_03203"/>
<dbReference type="Gene3D" id="3.40.50.12080">
    <property type="match status" value="2"/>
</dbReference>
<dbReference type="Pfam" id="PF18588">
    <property type="entry name" value="WcbI"/>
    <property type="match status" value="1"/>
</dbReference>
<organism evidence="2 3">
    <name type="scientific">Microbacterium lemovicicum</name>
    <dbReference type="NCBI Taxonomy" id="1072463"/>
    <lineage>
        <taxon>Bacteria</taxon>
        <taxon>Bacillati</taxon>
        <taxon>Actinomycetota</taxon>
        <taxon>Actinomycetes</taxon>
        <taxon>Micrococcales</taxon>
        <taxon>Microbacteriaceae</taxon>
        <taxon>Microbacterium</taxon>
    </lineage>
</organism>
<sequence length="278" mass="30735">MQPSAGYGVVVGNCQAESVRLVIDSPEMPTIRTRAVHEMTADDARDLHELLRGASFLVSQPIRDDYHDLPLGTAQLRASLPSGAPTVVVPVIRFAGLHPFQVAIRMHDLEYEPPLVGYHDVRLLAEAAGSPVRARLPREKIRAIADESVGELARREQHTDIRVSDLFASPRFAQMRTINHPGNAVFLPVGERILRALGRRPEPTDPGRPILSSVRAPREDWVIEAWGSDAAPHHDWLVNGDPLPAAQVREAHLAWYAEHPAFVEAAARRLVPLLAQWA</sequence>
<dbReference type="AlphaFoldDB" id="A0A3Q9J628"/>
<protein>
    <recommendedName>
        <fullName evidence="1">Polysaccharide biosynthesis enzyme WcbI domain-containing protein</fullName>
    </recommendedName>
</protein>
<feature type="domain" description="Polysaccharide biosynthesis enzyme WcbI" evidence="1">
    <location>
        <begin position="9"/>
        <end position="201"/>
    </location>
</feature>
<dbReference type="EMBL" id="CP031423">
    <property type="protein sequence ID" value="AZS38545.1"/>
    <property type="molecule type" value="Genomic_DNA"/>
</dbReference>